<dbReference type="EMBL" id="JBEVCJ010000008">
    <property type="protein sequence ID" value="MET1255183.1"/>
    <property type="molecule type" value="Genomic_DNA"/>
</dbReference>
<reference evidence="1 2" key="1">
    <citation type="submission" date="2024-06" db="EMBL/GenBank/DDBJ databases">
        <authorList>
            <person name="Li F."/>
        </authorList>
    </citation>
    <scope>NUCLEOTIDE SEQUENCE [LARGE SCALE GENOMIC DNA]</scope>
    <source>
        <strain evidence="1 2">GXAS 311</strain>
    </source>
</reference>
<gene>
    <name evidence="1" type="ORF">ABVT43_08605</name>
</gene>
<dbReference type="SUPFAM" id="SSF53850">
    <property type="entry name" value="Periplasmic binding protein-like II"/>
    <property type="match status" value="1"/>
</dbReference>
<dbReference type="PANTHER" id="PTHR30024">
    <property type="entry name" value="ALIPHATIC SULFONATES-BINDING PROTEIN-RELATED"/>
    <property type="match status" value="1"/>
</dbReference>
<name>A0ABV2BTC0_9GAMM</name>
<dbReference type="Proteomes" id="UP001548189">
    <property type="component" value="Unassembled WGS sequence"/>
</dbReference>
<accession>A0ABV2BTC0</accession>
<dbReference type="PANTHER" id="PTHR30024:SF47">
    <property type="entry name" value="TAURINE-BINDING PERIPLASMIC PROTEIN"/>
    <property type="match status" value="1"/>
</dbReference>
<evidence type="ECO:0000313" key="2">
    <source>
        <dbReference type="Proteomes" id="UP001548189"/>
    </source>
</evidence>
<dbReference type="Gene3D" id="3.40.190.10">
    <property type="entry name" value="Periplasmic binding protein-like II"/>
    <property type="match status" value="2"/>
</dbReference>
<comment type="caution">
    <text evidence="1">The sequence shown here is derived from an EMBL/GenBank/DDBJ whole genome shotgun (WGS) entry which is preliminary data.</text>
</comment>
<protein>
    <submittedName>
        <fullName evidence="1">ABC transporter substrate-binding protein</fullName>
    </submittedName>
</protein>
<evidence type="ECO:0000313" key="1">
    <source>
        <dbReference type="EMBL" id="MET1255183.1"/>
    </source>
</evidence>
<keyword evidence="2" id="KW-1185">Reference proteome</keyword>
<sequence>MRFLFLLMGFIFSLSSISATEEPIRIGTTLWPGYEPIHLAKSLGKLEPHNIRTIDYPSTSEVLRAFKNHTLEVAALTLDEVVSLVENDTPVKIILICDISNGGDVILAKPSIKNVTQLKGKRVAVESSAVGAYLLSRALQLNDVQLKDIQVVNMDVNSNMAALKQDKADAFVTYDPIKTRLLNEGLTPIFSSNQIPGEVVDVLVVHESFYLQHAEKIHALVDAWFVALNEIQKNPLKSYRFIANRMKISVDEVAKTYEGLILPNARENFDLLTGEHPKLRETMERLVNLMQHLQLISQKPSLSNLITDEFIPQQ</sequence>
<dbReference type="Pfam" id="PF13379">
    <property type="entry name" value="NMT1_2"/>
    <property type="match status" value="1"/>
</dbReference>
<organism evidence="1 2">
    <name type="scientific">Aliikangiella maris</name>
    <dbReference type="NCBI Taxonomy" id="3162458"/>
    <lineage>
        <taxon>Bacteria</taxon>
        <taxon>Pseudomonadati</taxon>
        <taxon>Pseudomonadota</taxon>
        <taxon>Gammaproteobacteria</taxon>
        <taxon>Oceanospirillales</taxon>
        <taxon>Pleioneaceae</taxon>
        <taxon>Aliikangiella</taxon>
    </lineage>
</organism>
<proteinExistence type="predicted"/>